<evidence type="ECO:0000259" key="3">
    <source>
        <dbReference type="Pfam" id="PF01156"/>
    </source>
</evidence>
<reference evidence="4 5" key="1">
    <citation type="submission" date="2016-10" db="EMBL/GenBank/DDBJ databases">
        <authorList>
            <person name="de Groot N.N."/>
        </authorList>
    </citation>
    <scope>NUCLEOTIDE SEQUENCE [LARGE SCALE GENOMIC DNA]</scope>
    <source>
        <strain evidence="4 5">AR40</strain>
    </source>
</reference>
<dbReference type="Pfam" id="PF01156">
    <property type="entry name" value="IU_nuc_hydro"/>
    <property type="match status" value="1"/>
</dbReference>
<gene>
    <name evidence="4" type="ORF">SAMN04487884_11314</name>
</gene>
<keyword evidence="2" id="KW-0326">Glycosidase</keyword>
<evidence type="ECO:0000256" key="1">
    <source>
        <dbReference type="ARBA" id="ARBA00022801"/>
    </source>
</evidence>
<name>A0A1H9SUL0_BUTFI</name>
<protein>
    <submittedName>
        <fullName evidence="4">Inosine-uridine nucleoside N-ribohydrolase</fullName>
    </submittedName>
</protein>
<dbReference type="PANTHER" id="PTHR12304">
    <property type="entry name" value="INOSINE-URIDINE PREFERRING NUCLEOSIDE HYDROLASE"/>
    <property type="match status" value="1"/>
</dbReference>
<evidence type="ECO:0000256" key="2">
    <source>
        <dbReference type="ARBA" id="ARBA00023295"/>
    </source>
</evidence>
<organism evidence="4 5">
    <name type="scientific">Butyrivibrio fibrisolvens</name>
    <dbReference type="NCBI Taxonomy" id="831"/>
    <lineage>
        <taxon>Bacteria</taxon>
        <taxon>Bacillati</taxon>
        <taxon>Bacillota</taxon>
        <taxon>Clostridia</taxon>
        <taxon>Lachnospirales</taxon>
        <taxon>Lachnospiraceae</taxon>
        <taxon>Butyrivibrio</taxon>
    </lineage>
</organism>
<dbReference type="OrthoDB" id="2530052at2"/>
<dbReference type="AlphaFoldDB" id="A0A1H9SUL0"/>
<dbReference type="InterPro" id="IPR023186">
    <property type="entry name" value="IUNH"/>
</dbReference>
<dbReference type="SUPFAM" id="SSF53590">
    <property type="entry name" value="Nucleoside hydrolase"/>
    <property type="match status" value="1"/>
</dbReference>
<dbReference type="PANTHER" id="PTHR12304:SF4">
    <property type="entry name" value="URIDINE NUCLEOSIDASE"/>
    <property type="match status" value="1"/>
</dbReference>
<evidence type="ECO:0000313" key="4">
    <source>
        <dbReference type="EMBL" id="SER88544.1"/>
    </source>
</evidence>
<proteinExistence type="predicted"/>
<dbReference type="Gene3D" id="3.90.245.10">
    <property type="entry name" value="Ribonucleoside hydrolase-like"/>
    <property type="match status" value="1"/>
</dbReference>
<dbReference type="GO" id="GO:0008477">
    <property type="term" value="F:purine nucleosidase activity"/>
    <property type="evidence" value="ECO:0007669"/>
    <property type="project" value="TreeGrafter"/>
</dbReference>
<dbReference type="GO" id="GO:0006152">
    <property type="term" value="P:purine nucleoside catabolic process"/>
    <property type="evidence" value="ECO:0007669"/>
    <property type="project" value="TreeGrafter"/>
</dbReference>
<dbReference type="Proteomes" id="UP000182584">
    <property type="component" value="Unassembled WGS sequence"/>
</dbReference>
<feature type="domain" description="Inosine/uridine-preferring nucleoside hydrolase" evidence="3">
    <location>
        <begin position="15"/>
        <end position="276"/>
    </location>
</feature>
<dbReference type="GO" id="GO:0005829">
    <property type="term" value="C:cytosol"/>
    <property type="evidence" value="ECO:0007669"/>
    <property type="project" value="TreeGrafter"/>
</dbReference>
<accession>A0A1H9SUL0</accession>
<dbReference type="InterPro" id="IPR036452">
    <property type="entry name" value="Ribo_hydro-like"/>
</dbReference>
<evidence type="ECO:0000313" key="5">
    <source>
        <dbReference type="Proteomes" id="UP000182584"/>
    </source>
</evidence>
<dbReference type="EMBL" id="FOGJ01000013">
    <property type="protein sequence ID" value="SER88544.1"/>
    <property type="molecule type" value="Genomic_DNA"/>
</dbReference>
<dbReference type="RefSeq" id="WP_074756447.1">
    <property type="nucleotide sequence ID" value="NZ_FOGJ01000013.1"/>
</dbReference>
<dbReference type="eggNOG" id="COG1957">
    <property type="taxonomic scope" value="Bacteria"/>
</dbReference>
<dbReference type="InterPro" id="IPR001910">
    <property type="entry name" value="Inosine/uridine_hydrolase_dom"/>
</dbReference>
<keyword evidence="1 4" id="KW-0378">Hydrolase</keyword>
<sequence length="294" mass="32581">MGFMYEVPDYKKLRVIVDTDAACEADDPFAIAHALISPKLMVKGIIAEHFKEAGSMERSYKEIETILEAMDLNVPIFKGQDGPLSQDENVSEAVRFIIDEALKEDDHKLFILCQGAITNVAKAISVEPRIKDKITVIWIGTHGEAPCKAPFTEFNSVNDIPAANLVLSSGIDLWLVPSHVYITVNIGLAEIQRRIRPCGKIGEHLFKNMADYNISPYAGWTQGESWSLGDSPAIAIAINQGCGHYHYAKAPYVADDTSSIVKDDNPSIRIYTDIDSRYVLEDFISKLKLTYGAN</sequence>